<proteinExistence type="predicted"/>
<feature type="transmembrane region" description="Helical" evidence="1">
    <location>
        <begin position="43"/>
        <end position="61"/>
    </location>
</feature>
<evidence type="ECO:0000256" key="1">
    <source>
        <dbReference type="SAM" id="Phobius"/>
    </source>
</evidence>
<keyword evidence="1" id="KW-1133">Transmembrane helix</keyword>
<feature type="transmembrane region" description="Helical" evidence="1">
    <location>
        <begin position="115"/>
        <end position="134"/>
    </location>
</feature>
<feature type="transmembrane region" description="Helical" evidence="1">
    <location>
        <begin position="212"/>
        <end position="233"/>
    </location>
</feature>
<feature type="transmembrane region" description="Helical" evidence="1">
    <location>
        <begin position="20"/>
        <end position="37"/>
    </location>
</feature>
<sequence>MIRMWRIWLAVLWNSEHIWAYYVGLLLLFLCKIIFTVEEVPITFPLYGLFITNLTLSVLKLHSKYRMNHFVSLSGRHPMLIALHYTLFSLVCTLPACGLLLVLTKTVYETTPTVLLVMTILEFTCFAIAFAFVCSIFPFRYALACSVIVYFLFMVMHGYRLERIHYVAPTLNFMYPDFPDMSNIAAITLFSMLMLGFYLWQHFDWPTKAGRWLLLINALILAAYLLIPVGQALEDKQLAQAPYRQAQIGELSLQYKGVSAIQAQRFGQAIVDILAVIHAQGLQPDLTEIQIIRRTNIPEGADLEHIMSLEGTTLIIQPYSNKFYEFNYGYNIIRDLLDLTHVDNTIRQRIMNTVVLEDRHQLFTGRPHKAL</sequence>
<dbReference type="EMBL" id="JBHTNZ010000006">
    <property type="protein sequence ID" value="MFD1461232.1"/>
    <property type="molecule type" value="Genomic_DNA"/>
</dbReference>
<dbReference type="RefSeq" id="WP_229526159.1">
    <property type="nucleotide sequence ID" value="NZ_JAFFQR010000112.1"/>
</dbReference>
<accession>A0ABW4DAY3</accession>
<evidence type="ECO:0000313" key="3">
    <source>
        <dbReference type="Proteomes" id="UP001597340"/>
    </source>
</evidence>
<keyword evidence="1" id="KW-0812">Transmembrane</keyword>
<comment type="caution">
    <text evidence="2">The sequence shown here is derived from an EMBL/GenBank/DDBJ whole genome shotgun (WGS) entry which is preliminary data.</text>
</comment>
<organism evidence="2 3">
    <name type="scientific">Paenibacillus farraposensis</name>
    <dbReference type="NCBI Taxonomy" id="2807095"/>
    <lineage>
        <taxon>Bacteria</taxon>
        <taxon>Bacillati</taxon>
        <taxon>Bacillota</taxon>
        <taxon>Bacilli</taxon>
        <taxon>Bacillales</taxon>
        <taxon>Paenibacillaceae</taxon>
        <taxon>Paenibacillus</taxon>
    </lineage>
</organism>
<gene>
    <name evidence="2" type="ORF">ACFQ5D_07205</name>
</gene>
<feature type="transmembrane region" description="Helical" evidence="1">
    <location>
        <begin position="141"/>
        <end position="161"/>
    </location>
</feature>
<feature type="transmembrane region" description="Helical" evidence="1">
    <location>
        <begin position="181"/>
        <end position="200"/>
    </location>
</feature>
<keyword evidence="3" id="KW-1185">Reference proteome</keyword>
<keyword evidence="1" id="KW-0472">Membrane</keyword>
<reference evidence="3" key="1">
    <citation type="journal article" date="2019" name="Int. J. Syst. Evol. Microbiol.">
        <title>The Global Catalogue of Microorganisms (GCM) 10K type strain sequencing project: providing services to taxonomists for standard genome sequencing and annotation.</title>
        <authorList>
            <consortium name="The Broad Institute Genomics Platform"/>
            <consortium name="The Broad Institute Genome Sequencing Center for Infectious Disease"/>
            <person name="Wu L."/>
            <person name="Ma J."/>
        </authorList>
    </citation>
    <scope>NUCLEOTIDE SEQUENCE [LARGE SCALE GENOMIC DNA]</scope>
    <source>
        <strain evidence="3">CCM 9147</strain>
    </source>
</reference>
<feature type="transmembrane region" description="Helical" evidence="1">
    <location>
        <begin position="82"/>
        <end position="103"/>
    </location>
</feature>
<name>A0ABW4DAY3_9BACL</name>
<evidence type="ECO:0000313" key="2">
    <source>
        <dbReference type="EMBL" id="MFD1461232.1"/>
    </source>
</evidence>
<dbReference type="Proteomes" id="UP001597340">
    <property type="component" value="Unassembled WGS sequence"/>
</dbReference>
<protein>
    <submittedName>
        <fullName evidence="2">Uncharacterized protein</fullName>
    </submittedName>
</protein>